<reference evidence="2" key="1">
    <citation type="submission" date="2020-03" db="EMBL/GenBank/DDBJ databases">
        <authorList>
            <person name="Guo F."/>
        </authorList>
    </citation>
    <scope>NUCLEOTIDE SEQUENCE</scope>
    <source>
        <strain evidence="2">JCM 30134</strain>
    </source>
</reference>
<protein>
    <submittedName>
        <fullName evidence="2">Cation-transporting P-type ATPase</fullName>
    </submittedName>
</protein>
<dbReference type="Pfam" id="PF00690">
    <property type="entry name" value="Cation_ATPase_N"/>
    <property type="match status" value="1"/>
</dbReference>
<proteinExistence type="predicted"/>
<dbReference type="Pfam" id="PF00122">
    <property type="entry name" value="E1-E2_ATPase"/>
    <property type="match status" value="1"/>
</dbReference>
<evidence type="ECO:0000259" key="1">
    <source>
        <dbReference type="SMART" id="SM00831"/>
    </source>
</evidence>
<accession>A0A9E5MP66</accession>
<comment type="caution">
    <text evidence="2">The sequence shown here is derived from an EMBL/GenBank/DDBJ whole genome shotgun (WGS) entry which is preliminary data.</text>
</comment>
<dbReference type="PANTHER" id="PTHR42861">
    <property type="entry name" value="CALCIUM-TRANSPORTING ATPASE"/>
    <property type="match status" value="1"/>
</dbReference>
<feature type="domain" description="Cation-transporting P-type ATPase N-terminal" evidence="1">
    <location>
        <begin position="1"/>
        <end position="73"/>
    </location>
</feature>
<sequence>MRRPIPDTIQDFLSDHERGLCDTEVSARRASFGRNDILEKAPGGGWQLLADTARDPMLWFLLITSLLFAFLKDIDEAVILLIAVLPLVGMDFYLHHRTAASTAGLRSRLASNAQVIRAGKQQTLPAHELVPGDLVLVTQGDAFPADGILLLTDQLQVDESALTGEAWPVHKHAIDSTVLTEQATALQGQYWGMAGTRVLTGSACLCIAHTGQQKGWRASKGLIDLVIRLNTKTNIQAGQGQHRYQ</sequence>
<dbReference type="Gene3D" id="1.20.1110.10">
    <property type="entry name" value="Calcium-transporting ATPase, transmembrane domain"/>
    <property type="match status" value="1"/>
</dbReference>
<dbReference type="InterPro" id="IPR023298">
    <property type="entry name" value="ATPase_P-typ_TM_dom_sf"/>
</dbReference>
<dbReference type="AlphaFoldDB" id="A0A9E5MP66"/>
<dbReference type="InterPro" id="IPR059000">
    <property type="entry name" value="ATPase_P-type_domA"/>
</dbReference>
<dbReference type="SUPFAM" id="SSF81665">
    <property type="entry name" value="Calcium ATPase, transmembrane domain M"/>
    <property type="match status" value="1"/>
</dbReference>
<dbReference type="RefSeq" id="WP_167191177.1">
    <property type="nucleotide sequence ID" value="NZ_JAAONZ010000020.1"/>
</dbReference>
<dbReference type="Proteomes" id="UP000787472">
    <property type="component" value="Unassembled WGS sequence"/>
</dbReference>
<keyword evidence="3" id="KW-1185">Reference proteome</keyword>
<name>A0A9E5MP66_9GAMM</name>
<dbReference type="Gene3D" id="2.70.150.10">
    <property type="entry name" value="Calcium-transporting ATPase, cytoplasmic transduction domain A"/>
    <property type="match status" value="1"/>
</dbReference>
<gene>
    <name evidence="2" type="ORF">G8770_19785</name>
</gene>
<evidence type="ECO:0000313" key="3">
    <source>
        <dbReference type="Proteomes" id="UP000787472"/>
    </source>
</evidence>
<dbReference type="InterPro" id="IPR004014">
    <property type="entry name" value="ATPase_P-typ_cation-transptr_N"/>
</dbReference>
<dbReference type="GO" id="GO:0022857">
    <property type="term" value="F:transmembrane transporter activity"/>
    <property type="evidence" value="ECO:0007669"/>
    <property type="project" value="UniProtKB-ARBA"/>
</dbReference>
<evidence type="ECO:0000313" key="2">
    <source>
        <dbReference type="EMBL" id="NHO67792.1"/>
    </source>
</evidence>
<dbReference type="InterPro" id="IPR008250">
    <property type="entry name" value="ATPase_P-typ_transduc_dom_A_sf"/>
</dbReference>
<dbReference type="EMBL" id="JAAONZ010000020">
    <property type="protein sequence ID" value="NHO67792.1"/>
    <property type="molecule type" value="Genomic_DNA"/>
</dbReference>
<dbReference type="SMART" id="SM00831">
    <property type="entry name" value="Cation_ATPase_N"/>
    <property type="match status" value="1"/>
</dbReference>
<organism evidence="2 3">
    <name type="scientific">Pseudomaricurvus hydrocarbonicus</name>
    <dbReference type="NCBI Taxonomy" id="1470433"/>
    <lineage>
        <taxon>Bacteria</taxon>
        <taxon>Pseudomonadati</taxon>
        <taxon>Pseudomonadota</taxon>
        <taxon>Gammaproteobacteria</taxon>
        <taxon>Cellvibrionales</taxon>
        <taxon>Cellvibrionaceae</taxon>
        <taxon>Pseudomaricurvus</taxon>
    </lineage>
</organism>
<dbReference type="SUPFAM" id="SSF81653">
    <property type="entry name" value="Calcium ATPase, transduction domain A"/>
    <property type="match status" value="1"/>
</dbReference>